<protein>
    <submittedName>
        <fullName evidence="2">Uncharacterized protein</fullName>
    </submittedName>
</protein>
<sequence length="71" mass="7058">MPDASRDTPAGPATACGARRCRPVSPSSGGGHEVPEVMQAAADQLERLVAVAPGGVYPHAILFVPPGAAAP</sequence>
<name>A0A0S4UEY5_RALSL</name>
<accession>A0A0S4UEY5</accession>
<feature type="region of interest" description="Disordered" evidence="1">
    <location>
        <begin position="1"/>
        <end position="38"/>
    </location>
</feature>
<evidence type="ECO:0000256" key="1">
    <source>
        <dbReference type="SAM" id="MobiDB-lite"/>
    </source>
</evidence>
<reference evidence="2" key="1">
    <citation type="submission" date="2015-10" db="EMBL/GenBank/DDBJ databases">
        <authorList>
            <person name="Gilbert D.G."/>
        </authorList>
    </citation>
    <scope>NUCLEOTIDE SEQUENCE</scope>
    <source>
        <strain evidence="2">Phyl III-seqv23</strain>
    </source>
</reference>
<gene>
    <name evidence="2" type="ORF">PSS4_v1_1480002</name>
</gene>
<dbReference type="EMBL" id="LN899821">
    <property type="protein sequence ID" value="CUV20386.1"/>
    <property type="molecule type" value="Genomic_DNA"/>
</dbReference>
<proteinExistence type="predicted"/>
<evidence type="ECO:0000313" key="2">
    <source>
        <dbReference type="EMBL" id="CUV20386.1"/>
    </source>
</evidence>
<organism evidence="2">
    <name type="scientific">Ralstonia solanacearum</name>
    <name type="common">Pseudomonas solanacearum</name>
    <dbReference type="NCBI Taxonomy" id="305"/>
    <lineage>
        <taxon>Bacteria</taxon>
        <taxon>Pseudomonadati</taxon>
        <taxon>Pseudomonadota</taxon>
        <taxon>Betaproteobacteria</taxon>
        <taxon>Burkholderiales</taxon>
        <taxon>Burkholderiaceae</taxon>
        <taxon>Ralstonia</taxon>
        <taxon>Ralstonia solanacearum species complex</taxon>
    </lineage>
</organism>
<dbReference type="AlphaFoldDB" id="A0A0S4UEY5"/>